<dbReference type="EMBL" id="JBBMFO010000001">
    <property type="protein sequence ID" value="MEQ2400157.1"/>
    <property type="molecule type" value="Genomic_DNA"/>
</dbReference>
<accession>A0ABV1CBF9</accession>
<dbReference type="Proteomes" id="UP001447979">
    <property type="component" value="Unassembled WGS sequence"/>
</dbReference>
<dbReference type="Pfam" id="PF04717">
    <property type="entry name" value="Phage_base_V"/>
    <property type="match status" value="1"/>
</dbReference>
<feature type="domain" description="Gp5/Type VI secretion system Vgr protein OB-fold" evidence="1">
    <location>
        <begin position="14"/>
        <end position="83"/>
    </location>
</feature>
<proteinExistence type="predicted"/>
<gene>
    <name evidence="2" type="ORF">WMO19_00910</name>
</gene>
<protein>
    <submittedName>
        <fullName evidence="2">Phage baseplate assembly protein V</fullName>
    </submittedName>
</protein>
<dbReference type="InterPro" id="IPR006531">
    <property type="entry name" value="Gp5/Vgr_OB"/>
</dbReference>
<dbReference type="InterPro" id="IPR037026">
    <property type="entry name" value="Vgr_OB-fold_dom_sf"/>
</dbReference>
<reference evidence="2 3" key="1">
    <citation type="submission" date="2024-03" db="EMBL/GenBank/DDBJ databases">
        <title>Human intestinal bacterial collection.</title>
        <authorList>
            <person name="Pauvert C."/>
            <person name="Hitch T.C.A."/>
            <person name="Clavel T."/>
        </authorList>
    </citation>
    <scope>NUCLEOTIDE SEQUENCE [LARGE SCALE GENOMIC DNA]</scope>
    <source>
        <strain evidence="2 3">CLA-SR-H025</strain>
    </source>
</reference>
<evidence type="ECO:0000313" key="2">
    <source>
        <dbReference type="EMBL" id="MEQ2400157.1"/>
    </source>
</evidence>
<evidence type="ECO:0000313" key="3">
    <source>
        <dbReference type="Proteomes" id="UP001447979"/>
    </source>
</evidence>
<name>A0ABV1CBF9_9FIRM</name>
<organism evidence="2 3">
    <name type="scientific">Peptoniphilus hominis</name>
    <name type="common">ex Hitch et al. 2025</name>
    <dbReference type="NCBI Taxonomy" id="3133174"/>
    <lineage>
        <taxon>Bacteria</taxon>
        <taxon>Bacillati</taxon>
        <taxon>Bacillota</taxon>
        <taxon>Tissierellia</taxon>
        <taxon>Tissierellales</taxon>
        <taxon>Peptoniphilaceae</taxon>
        <taxon>Peptoniphilus</taxon>
    </lineage>
</organism>
<sequence>MAHIVDDDNRTFMIGTVTKINPEEAKARVLFEDKDEITSKEIPIMFNHTKGMRIYAMPEIGEQVVCSFLANGIEEGFIEGAYYDDIDKPPVKDPAIKIIKFKTDDYILYNDNTGEMEIKCKTLRVKGDLHVTGSARVDVNTKSPEFIGDLRGIADGVRQ</sequence>
<evidence type="ECO:0000259" key="1">
    <source>
        <dbReference type="Pfam" id="PF04717"/>
    </source>
</evidence>
<dbReference type="Gene3D" id="2.40.50.230">
    <property type="entry name" value="Gp5 N-terminal domain"/>
    <property type="match status" value="1"/>
</dbReference>
<keyword evidence="3" id="KW-1185">Reference proteome</keyword>
<dbReference type="RefSeq" id="WP_349169832.1">
    <property type="nucleotide sequence ID" value="NZ_JBBMFO010000001.1"/>
</dbReference>
<comment type="caution">
    <text evidence="2">The sequence shown here is derived from an EMBL/GenBank/DDBJ whole genome shotgun (WGS) entry which is preliminary data.</text>
</comment>